<protein>
    <submittedName>
        <fullName evidence="1">Uncharacterized protein</fullName>
    </submittedName>
</protein>
<dbReference type="KEGG" id="blac:94351840"/>
<reference evidence="1 2" key="1">
    <citation type="journal article" date="2021" name="Genome Biol.">
        <title>AFLAP: assembly-free linkage analysis pipeline using k-mers from genome sequencing data.</title>
        <authorList>
            <person name="Fletcher K."/>
            <person name="Zhang L."/>
            <person name="Gil J."/>
            <person name="Han R."/>
            <person name="Cavanaugh K."/>
            <person name="Michelmore R."/>
        </authorList>
    </citation>
    <scope>NUCLEOTIDE SEQUENCE [LARGE SCALE GENOMIC DNA]</scope>
    <source>
        <strain evidence="1 2">SF5</strain>
    </source>
</reference>
<gene>
    <name evidence="1" type="ORF">CCR75_008115</name>
</gene>
<comment type="caution">
    <text evidence="1">The sequence shown here is derived from an EMBL/GenBank/DDBJ whole genome shotgun (WGS) entry which is preliminary data.</text>
</comment>
<dbReference type="EMBL" id="SHOA02000008">
    <property type="protein sequence ID" value="TDH66034.1"/>
    <property type="molecule type" value="Genomic_DNA"/>
</dbReference>
<dbReference type="AlphaFoldDB" id="A0A976FGH5"/>
<dbReference type="GeneID" id="94351840"/>
<evidence type="ECO:0000313" key="1">
    <source>
        <dbReference type="EMBL" id="TDH66034.1"/>
    </source>
</evidence>
<organism evidence="1 2">
    <name type="scientific">Bremia lactucae</name>
    <name type="common">Lettuce downy mildew</name>
    <dbReference type="NCBI Taxonomy" id="4779"/>
    <lineage>
        <taxon>Eukaryota</taxon>
        <taxon>Sar</taxon>
        <taxon>Stramenopiles</taxon>
        <taxon>Oomycota</taxon>
        <taxon>Peronosporomycetes</taxon>
        <taxon>Peronosporales</taxon>
        <taxon>Peronosporaceae</taxon>
        <taxon>Bremia</taxon>
    </lineage>
</organism>
<keyword evidence="2" id="KW-1185">Reference proteome</keyword>
<dbReference type="Proteomes" id="UP000294530">
    <property type="component" value="Unassembled WGS sequence"/>
</dbReference>
<proteinExistence type="predicted"/>
<sequence length="62" mass="7236">MLTEYQAWVTYHVALRQLRLYPADRERDNSCRKLHCCCGVKDTLEHAPLRASLLAEDHLPLD</sequence>
<dbReference type="RefSeq" id="XP_067815533.1">
    <property type="nucleotide sequence ID" value="XM_067966169.1"/>
</dbReference>
<name>A0A976FGH5_BRELC</name>
<accession>A0A976FGH5</accession>
<evidence type="ECO:0000313" key="2">
    <source>
        <dbReference type="Proteomes" id="UP000294530"/>
    </source>
</evidence>